<protein>
    <recommendedName>
        <fullName evidence="1">U-box domain-containing protein</fullName>
    </recommendedName>
</protein>
<accession>A0A815VMK5</accession>
<dbReference type="GO" id="GO:0016567">
    <property type="term" value="P:protein ubiquitination"/>
    <property type="evidence" value="ECO:0007669"/>
    <property type="project" value="InterPro"/>
</dbReference>
<dbReference type="InterPro" id="IPR013083">
    <property type="entry name" value="Znf_RING/FYVE/PHD"/>
</dbReference>
<dbReference type="Proteomes" id="UP000663889">
    <property type="component" value="Unassembled WGS sequence"/>
</dbReference>
<reference evidence="2" key="1">
    <citation type="submission" date="2021-02" db="EMBL/GenBank/DDBJ databases">
        <authorList>
            <person name="Nowell W R."/>
        </authorList>
    </citation>
    <scope>NUCLEOTIDE SEQUENCE</scope>
</reference>
<dbReference type="GO" id="GO:0004842">
    <property type="term" value="F:ubiquitin-protein transferase activity"/>
    <property type="evidence" value="ECO:0007669"/>
    <property type="project" value="InterPro"/>
</dbReference>
<dbReference type="Gene3D" id="3.30.40.10">
    <property type="entry name" value="Zinc/RING finger domain, C3HC4 (zinc finger)"/>
    <property type="match status" value="1"/>
</dbReference>
<dbReference type="PANTHER" id="PTHR46573">
    <property type="entry name" value="WD REPEAT, SAM AND U-BOX DOMAIN-CONTAINING PROTEIN 1"/>
    <property type="match status" value="1"/>
</dbReference>
<feature type="non-terminal residue" evidence="2">
    <location>
        <position position="147"/>
    </location>
</feature>
<evidence type="ECO:0000313" key="3">
    <source>
        <dbReference type="Proteomes" id="UP000663889"/>
    </source>
</evidence>
<dbReference type="SMART" id="SM00504">
    <property type="entry name" value="Ubox"/>
    <property type="match status" value="1"/>
</dbReference>
<evidence type="ECO:0000313" key="2">
    <source>
        <dbReference type="EMBL" id="CAF1533981.1"/>
    </source>
</evidence>
<dbReference type="InterPro" id="IPR052085">
    <property type="entry name" value="WD-SAM-U-box"/>
</dbReference>
<dbReference type="CDD" id="cd16655">
    <property type="entry name" value="RING-Ubox_WDSUB1-like"/>
    <property type="match status" value="1"/>
</dbReference>
<dbReference type="PROSITE" id="PS51698">
    <property type="entry name" value="U_BOX"/>
    <property type="match status" value="1"/>
</dbReference>
<dbReference type="AlphaFoldDB" id="A0A815VMK5"/>
<sequence>MESCKCVITGEIFQDPVIGDDGHTYGRKAITDWLTKNGTSPMTRQPMSIDSLRTNYTVKKMIEELQSTPSLEHSQCQFQLDVDIRKTRPRPLFQGFGKAIYEVQWINRKGPPIILLKIDGAKASREASFYVQLSCHPYIVRTFGLVQ</sequence>
<dbReference type="PANTHER" id="PTHR46573:SF1">
    <property type="entry name" value="WD REPEAT, SAM AND U-BOX DOMAIN-CONTAINING PROTEIN 1"/>
    <property type="match status" value="1"/>
</dbReference>
<comment type="caution">
    <text evidence="2">The sequence shown here is derived from an EMBL/GenBank/DDBJ whole genome shotgun (WGS) entry which is preliminary data.</text>
</comment>
<proteinExistence type="predicted"/>
<organism evidence="2 3">
    <name type="scientific">Rotaria sordida</name>
    <dbReference type="NCBI Taxonomy" id="392033"/>
    <lineage>
        <taxon>Eukaryota</taxon>
        <taxon>Metazoa</taxon>
        <taxon>Spiralia</taxon>
        <taxon>Gnathifera</taxon>
        <taxon>Rotifera</taxon>
        <taxon>Eurotatoria</taxon>
        <taxon>Bdelloidea</taxon>
        <taxon>Philodinida</taxon>
        <taxon>Philodinidae</taxon>
        <taxon>Rotaria</taxon>
    </lineage>
</organism>
<evidence type="ECO:0000259" key="1">
    <source>
        <dbReference type="PROSITE" id="PS51698"/>
    </source>
</evidence>
<dbReference type="SUPFAM" id="SSF57850">
    <property type="entry name" value="RING/U-box"/>
    <property type="match status" value="1"/>
</dbReference>
<dbReference type="Pfam" id="PF04564">
    <property type="entry name" value="U-box"/>
    <property type="match status" value="1"/>
</dbReference>
<dbReference type="EMBL" id="CAJNOU010008078">
    <property type="protein sequence ID" value="CAF1533981.1"/>
    <property type="molecule type" value="Genomic_DNA"/>
</dbReference>
<dbReference type="InterPro" id="IPR003613">
    <property type="entry name" value="Ubox_domain"/>
</dbReference>
<gene>
    <name evidence="2" type="ORF">SEV965_LOCUS37698</name>
</gene>
<feature type="domain" description="U-box" evidence="1">
    <location>
        <begin position="1"/>
        <end position="72"/>
    </location>
</feature>
<name>A0A815VMK5_9BILA</name>